<dbReference type="PANTHER" id="PTHR35882:SF2">
    <property type="entry name" value="PELA"/>
    <property type="match status" value="1"/>
</dbReference>
<dbReference type="AlphaFoldDB" id="A0A1W1CWN6"/>
<reference evidence="1" key="1">
    <citation type="submission" date="2016-10" db="EMBL/GenBank/DDBJ databases">
        <authorList>
            <person name="de Groot N.N."/>
        </authorList>
    </citation>
    <scope>NUCLEOTIDE SEQUENCE</scope>
</reference>
<proteinExistence type="predicted"/>
<dbReference type="CDD" id="cd10922">
    <property type="entry name" value="CE4_PelA_like_C"/>
    <property type="match status" value="1"/>
</dbReference>
<dbReference type="EMBL" id="FPHH01000135">
    <property type="protein sequence ID" value="SFV70189.1"/>
    <property type="molecule type" value="Genomic_DNA"/>
</dbReference>
<gene>
    <name evidence="1" type="ORF">MNB_SM-5-238</name>
</gene>
<protein>
    <submittedName>
        <fullName evidence="1">Extracellular Matrix protein PelA</fullName>
    </submittedName>
</protein>
<evidence type="ECO:0000313" key="1">
    <source>
        <dbReference type="EMBL" id="SFV70189.1"/>
    </source>
</evidence>
<dbReference type="PANTHER" id="PTHR35882">
    <property type="entry name" value="PELA"/>
    <property type="match status" value="1"/>
</dbReference>
<sequence>MNRVEGNFGTFSGDSLLNHIFKKYPLPISVSVIGAEIDPHGLYPKLSPKLIKIAKEIFALPNIEPASHTFTHTFFWGKIHNGTLAPKYRLKPKGYKYSLKRELQTTLKNINTKYIKPNKEPKAKTIFWSGDCAPRVNALSFIYKHHILAINGGDTTIQNTSPWITLVAPFGLKRGDYYQIYTGAQNENVFTNDWLGPFWGFKRVVQTFKLTNSPRRLKPIDVYYHLYSGSKQASLEALKYVYNWVMKQDAMPIFTSEYIPKVMDMYDVSVAHEKNRWLFSGMRDLKTVRFEDYNGSFDLSASKNVAGFSHFEKHTYVSLGTQDYALIVTEPSSRHKQAYMIEANGKLIDFQQKGRKKIYKFEGHMPLHITAEVPRGCRAKIKPRPYRKRYKHGVIDFRFRKAKKVIMQLECRRGV</sequence>
<name>A0A1W1CWN6_9ZZZZ</name>
<organism evidence="1">
    <name type="scientific">hydrothermal vent metagenome</name>
    <dbReference type="NCBI Taxonomy" id="652676"/>
    <lineage>
        <taxon>unclassified sequences</taxon>
        <taxon>metagenomes</taxon>
        <taxon>ecological metagenomes</taxon>
    </lineage>
</organism>
<accession>A0A1W1CWN6</accession>